<sequence>MNFSINAALLETAESESDSSNHLDDGIDERHCMYMLNAILSGTARLNVLLPSFTILAFTIFAPLLTNDGKCGNLDRWLMGSFWAVCAASCIFFSITDSFRAANGRLYYGVATINGIWTFNGGRKKPLVPSDYKLRWSDLFHTSLSVIAFLTFAALHNDVQQCYYPAIPRKVTNTVPLVVGFIVSVLRRGISHPLLLQRDPLYSRP</sequence>
<evidence type="ECO:0000256" key="5">
    <source>
        <dbReference type="ARBA" id="ARBA00023136"/>
    </source>
</evidence>
<feature type="transmembrane region" description="Helical" evidence="6">
    <location>
        <begin position="44"/>
        <end position="65"/>
    </location>
</feature>
<keyword evidence="8" id="KW-1185">Reference proteome</keyword>
<name>A0A9Q1KIS3_9CARY</name>
<comment type="subcellular location">
    <subcellularLocation>
        <location evidence="1">Membrane</location>
        <topology evidence="1">Multi-pass membrane protein</topology>
    </subcellularLocation>
</comment>
<evidence type="ECO:0000256" key="3">
    <source>
        <dbReference type="ARBA" id="ARBA00022692"/>
    </source>
</evidence>
<protein>
    <submittedName>
        <fullName evidence="7">Uncharacterized protein</fullName>
    </submittedName>
</protein>
<dbReference type="PANTHER" id="PTHR31621">
    <property type="entry name" value="PROTEIN DMP3"/>
    <property type="match status" value="1"/>
</dbReference>
<reference evidence="7" key="1">
    <citation type="submission" date="2022-04" db="EMBL/GenBank/DDBJ databases">
        <title>Carnegiea gigantea Genome sequencing and assembly v2.</title>
        <authorList>
            <person name="Copetti D."/>
            <person name="Sanderson M.J."/>
            <person name="Burquez A."/>
            <person name="Wojciechowski M.F."/>
        </authorList>
    </citation>
    <scope>NUCLEOTIDE SEQUENCE</scope>
    <source>
        <strain evidence="7">SGP5-SGP5p</strain>
        <tissue evidence="7">Aerial part</tissue>
    </source>
</reference>
<keyword evidence="5 6" id="KW-0472">Membrane</keyword>
<dbReference type="AlphaFoldDB" id="A0A9Q1KIS3"/>
<evidence type="ECO:0000256" key="1">
    <source>
        <dbReference type="ARBA" id="ARBA00004141"/>
    </source>
</evidence>
<evidence type="ECO:0000313" key="8">
    <source>
        <dbReference type="Proteomes" id="UP001153076"/>
    </source>
</evidence>
<evidence type="ECO:0000256" key="2">
    <source>
        <dbReference type="ARBA" id="ARBA00008707"/>
    </source>
</evidence>
<proteinExistence type="inferred from homology"/>
<feature type="transmembrane region" description="Helical" evidence="6">
    <location>
        <begin position="139"/>
        <end position="159"/>
    </location>
</feature>
<dbReference type="PANTHER" id="PTHR31621:SF37">
    <property type="entry name" value="OS01G0882400 PROTEIN"/>
    <property type="match status" value="1"/>
</dbReference>
<gene>
    <name evidence="7" type="ORF">Cgig2_029523</name>
</gene>
<dbReference type="GO" id="GO:0005737">
    <property type="term" value="C:cytoplasm"/>
    <property type="evidence" value="ECO:0007669"/>
    <property type="project" value="UniProtKB-ARBA"/>
</dbReference>
<evidence type="ECO:0000256" key="4">
    <source>
        <dbReference type="ARBA" id="ARBA00022989"/>
    </source>
</evidence>
<keyword evidence="3 6" id="KW-0812">Transmembrane</keyword>
<dbReference type="GO" id="GO:0010256">
    <property type="term" value="P:endomembrane system organization"/>
    <property type="evidence" value="ECO:0007669"/>
    <property type="project" value="TreeGrafter"/>
</dbReference>
<dbReference type="EMBL" id="JAKOGI010000080">
    <property type="protein sequence ID" value="KAJ8445151.1"/>
    <property type="molecule type" value="Genomic_DNA"/>
</dbReference>
<organism evidence="7 8">
    <name type="scientific">Carnegiea gigantea</name>
    <dbReference type="NCBI Taxonomy" id="171969"/>
    <lineage>
        <taxon>Eukaryota</taxon>
        <taxon>Viridiplantae</taxon>
        <taxon>Streptophyta</taxon>
        <taxon>Embryophyta</taxon>
        <taxon>Tracheophyta</taxon>
        <taxon>Spermatophyta</taxon>
        <taxon>Magnoliopsida</taxon>
        <taxon>eudicotyledons</taxon>
        <taxon>Gunneridae</taxon>
        <taxon>Pentapetalae</taxon>
        <taxon>Caryophyllales</taxon>
        <taxon>Cactineae</taxon>
        <taxon>Cactaceae</taxon>
        <taxon>Cactoideae</taxon>
        <taxon>Echinocereeae</taxon>
        <taxon>Carnegiea</taxon>
    </lineage>
</organism>
<accession>A0A9Q1KIS3</accession>
<comment type="similarity">
    <text evidence="2">Belongs to the plant DMP1 protein family.</text>
</comment>
<evidence type="ECO:0000256" key="6">
    <source>
        <dbReference type="SAM" id="Phobius"/>
    </source>
</evidence>
<dbReference type="GO" id="GO:0016020">
    <property type="term" value="C:membrane"/>
    <property type="evidence" value="ECO:0007669"/>
    <property type="project" value="UniProtKB-SubCell"/>
</dbReference>
<comment type="caution">
    <text evidence="7">The sequence shown here is derived from an EMBL/GenBank/DDBJ whole genome shotgun (WGS) entry which is preliminary data.</text>
</comment>
<feature type="transmembrane region" description="Helical" evidence="6">
    <location>
        <begin position="77"/>
        <end position="95"/>
    </location>
</feature>
<dbReference type="InterPro" id="IPR007770">
    <property type="entry name" value="DMP"/>
</dbReference>
<evidence type="ECO:0000313" key="7">
    <source>
        <dbReference type="EMBL" id="KAJ8445151.1"/>
    </source>
</evidence>
<dbReference type="OrthoDB" id="959867at2759"/>
<keyword evidence="4 6" id="KW-1133">Transmembrane helix</keyword>
<dbReference type="Pfam" id="PF05078">
    <property type="entry name" value="DUF679"/>
    <property type="match status" value="1"/>
</dbReference>
<dbReference type="Proteomes" id="UP001153076">
    <property type="component" value="Unassembled WGS sequence"/>
</dbReference>